<sequence>MHLPVSCAIITLNEEDNIERTLKALDFLQDIVIVDSGSTDRTLELIKKFPAKVFQRKFDNYANQKNFAIDQTKNDWVLAIDADEVVSPKLKEEILSLFHEGSPDTEGFLIPRLTWYLGKWIRFGGFYPNYQIRLFKKSKGRFGGGIVHEKVELSSHAKPLKHPLFHFSYKDISDHLKFIDRYSSLFAEEEFRKGKSSSVTFAVLKGAFKGFYMYFIRLGFLDGKAGFVLAVLGFYYNFLKYLKLYEKSRSIPSLFVVVDSVHDVKSDKSAEKDGDQVHV</sequence>
<dbReference type="InterPro" id="IPR001173">
    <property type="entry name" value="Glyco_trans_2-like"/>
</dbReference>
<evidence type="ECO:0000256" key="1">
    <source>
        <dbReference type="ARBA" id="ARBA00038494"/>
    </source>
</evidence>
<gene>
    <name evidence="4" type="ORF">EHS15_02355</name>
</gene>
<evidence type="ECO:0000259" key="3">
    <source>
        <dbReference type="Pfam" id="PF00535"/>
    </source>
</evidence>
<dbReference type="Proteomes" id="UP000298058">
    <property type="component" value="Unassembled WGS sequence"/>
</dbReference>
<reference evidence="4" key="1">
    <citation type="journal article" date="2019" name="PLoS Negl. Trop. Dis.">
        <title>Revisiting the worldwide diversity of Leptospira species in the environment.</title>
        <authorList>
            <person name="Vincent A.T."/>
            <person name="Schiettekatte O."/>
            <person name="Bourhy P."/>
            <person name="Veyrier F.J."/>
            <person name="Picardeau M."/>
        </authorList>
    </citation>
    <scope>NUCLEOTIDE SEQUENCE [LARGE SCALE GENOMIC DNA]</scope>
    <source>
        <strain evidence="4">201300427</strain>
    </source>
</reference>
<dbReference type="CDD" id="cd02511">
    <property type="entry name" value="Beta4Glucosyltransferase"/>
    <property type="match status" value="1"/>
</dbReference>
<accession>A0A4R9M1V8</accession>
<dbReference type="AlphaFoldDB" id="A0A4R9M1V8"/>
<dbReference type="EMBL" id="RQHW01000008">
    <property type="protein sequence ID" value="TGN20720.1"/>
    <property type="molecule type" value="Genomic_DNA"/>
</dbReference>
<feature type="domain" description="Glycosyltransferase 2-like" evidence="3">
    <location>
        <begin position="6"/>
        <end position="111"/>
    </location>
</feature>
<keyword evidence="4" id="KW-0808">Transferase</keyword>
<keyword evidence="2" id="KW-0812">Transmembrane</keyword>
<keyword evidence="5" id="KW-1185">Reference proteome</keyword>
<dbReference type="InterPro" id="IPR029044">
    <property type="entry name" value="Nucleotide-diphossugar_trans"/>
</dbReference>
<comment type="caution">
    <text evidence="4">The sequence shown here is derived from an EMBL/GenBank/DDBJ whole genome shotgun (WGS) entry which is preliminary data.</text>
</comment>
<dbReference type="OrthoDB" id="9815923at2"/>
<evidence type="ECO:0000313" key="4">
    <source>
        <dbReference type="EMBL" id="TGN20720.1"/>
    </source>
</evidence>
<dbReference type="PANTHER" id="PTHR43630:SF2">
    <property type="entry name" value="GLYCOSYLTRANSFERASE"/>
    <property type="match status" value="1"/>
</dbReference>
<evidence type="ECO:0000313" key="5">
    <source>
        <dbReference type="Proteomes" id="UP000298058"/>
    </source>
</evidence>
<dbReference type="PANTHER" id="PTHR43630">
    <property type="entry name" value="POLY-BETA-1,6-N-ACETYL-D-GLUCOSAMINE SYNTHASE"/>
    <property type="match status" value="1"/>
</dbReference>
<comment type="similarity">
    <text evidence="1">Belongs to the glycosyltransferase 2 family. WaaE/KdtX subfamily.</text>
</comment>
<protein>
    <submittedName>
        <fullName evidence="4">Glycosyltransferase family 2 protein</fullName>
    </submittedName>
</protein>
<feature type="transmembrane region" description="Helical" evidence="2">
    <location>
        <begin position="211"/>
        <end position="239"/>
    </location>
</feature>
<proteinExistence type="inferred from homology"/>
<organism evidence="4 5">
    <name type="scientific">Leptospira idonii</name>
    <dbReference type="NCBI Taxonomy" id="1193500"/>
    <lineage>
        <taxon>Bacteria</taxon>
        <taxon>Pseudomonadati</taxon>
        <taxon>Spirochaetota</taxon>
        <taxon>Spirochaetia</taxon>
        <taxon>Leptospirales</taxon>
        <taxon>Leptospiraceae</taxon>
        <taxon>Leptospira</taxon>
    </lineage>
</organism>
<evidence type="ECO:0000256" key="2">
    <source>
        <dbReference type="SAM" id="Phobius"/>
    </source>
</evidence>
<name>A0A4R9M1V8_9LEPT</name>
<dbReference type="SUPFAM" id="SSF53448">
    <property type="entry name" value="Nucleotide-diphospho-sugar transferases"/>
    <property type="match status" value="1"/>
</dbReference>
<keyword evidence="2" id="KW-1133">Transmembrane helix</keyword>
<dbReference type="Gene3D" id="3.90.550.10">
    <property type="entry name" value="Spore Coat Polysaccharide Biosynthesis Protein SpsA, Chain A"/>
    <property type="match status" value="1"/>
</dbReference>
<dbReference type="Pfam" id="PF00535">
    <property type="entry name" value="Glycos_transf_2"/>
    <property type="match status" value="1"/>
</dbReference>
<dbReference type="RefSeq" id="WP_135758935.1">
    <property type="nucleotide sequence ID" value="NZ_RQHW01000008.1"/>
</dbReference>
<dbReference type="GO" id="GO:0016740">
    <property type="term" value="F:transferase activity"/>
    <property type="evidence" value="ECO:0007669"/>
    <property type="project" value="UniProtKB-KW"/>
</dbReference>
<keyword evidence="2" id="KW-0472">Membrane</keyword>